<protein>
    <recommendedName>
        <fullName evidence="1">DNA-directed DNA polymerase</fullName>
        <ecNumber evidence="1">2.7.7.7</ecNumber>
    </recommendedName>
</protein>
<evidence type="ECO:0000313" key="4">
    <source>
        <dbReference type="EMBL" id="MEJ1248337.1"/>
    </source>
</evidence>
<proteinExistence type="predicted"/>
<evidence type="ECO:0000256" key="1">
    <source>
        <dbReference type="ARBA" id="ARBA00012417"/>
    </source>
</evidence>
<dbReference type="PANTHER" id="PTHR11669:SF8">
    <property type="entry name" value="DNA POLYMERASE III SUBUNIT DELTA"/>
    <property type="match status" value="1"/>
</dbReference>
<dbReference type="Pfam" id="PF13177">
    <property type="entry name" value="DNA_pol3_delta2"/>
    <property type="match status" value="1"/>
</dbReference>
<dbReference type="AlphaFoldDB" id="A0AAW9QTE6"/>
<dbReference type="GO" id="GO:0008408">
    <property type="term" value="F:3'-5' exonuclease activity"/>
    <property type="evidence" value="ECO:0007669"/>
    <property type="project" value="InterPro"/>
</dbReference>
<keyword evidence="2" id="KW-0239">DNA-directed DNA polymerase</keyword>
<dbReference type="GO" id="GO:0009360">
    <property type="term" value="C:DNA polymerase III complex"/>
    <property type="evidence" value="ECO:0007669"/>
    <property type="project" value="TreeGrafter"/>
</dbReference>
<evidence type="ECO:0000256" key="2">
    <source>
        <dbReference type="ARBA" id="ARBA00022932"/>
    </source>
</evidence>
<keyword evidence="4" id="KW-0548">Nucleotidyltransferase</keyword>
<dbReference type="PANTHER" id="PTHR11669">
    <property type="entry name" value="REPLICATION FACTOR C / DNA POLYMERASE III GAMMA-TAU SUBUNIT"/>
    <property type="match status" value="1"/>
</dbReference>
<organism evidence="4 5">
    <name type="scientific">Denitratimonas tolerans</name>
    <dbReference type="NCBI Taxonomy" id="1338420"/>
    <lineage>
        <taxon>Bacteria</taxon>
        <taxon>Pseudomonadati</taxon>
        <taxon>Pseudomonadota</taxon>
        <taxon>Gammaproteobacteria</taxon>
        <taxon>Lysobacterales</taxon>
        <taxon>Lysobacteraceae</taxon>
        <taxon>Denitratimonas</taxon>
    </lineage>
</organism>
<dbReference type="EMBL" id="JBBDHC010000002">
    <property type="protein sequence ID" value="MEJ1248337.1"/>
    <property type="molecule type" value="Genomic_DNA"/>
</dbReference>
<dbReference type="InterPro" id="IPR004622">
    <property type="entry name" value="DNA_pol_HolB"/>
</dbReference>
<dbReference type="SUPFAM" id="SSF52540">
    <property type="entry name" value="P-loop containing nucleoside triphosphate hydrolases"/>
    <property type="match status" value="1"/>
</dbReference>
<gene>
    <name evidence="4" type="primary">holB</name>
    <name evidence="4" type="ORF">WB794_01415</name>
</gene>
<dbReference type="InterPro" id="IPR050238">
    <property type="entry name" value="DNA_Rep/Repair_Clamp_Loader"/>
</dbReference>
<dbReference type="RefSeq" id="WP_337334059.1">
    <property type="nucleotide sequence ID" value="NZ_JBBDHC010000002.1"/>
</dbReference>
<dbReference type="GO" id="GO:0006261">
    <property type="term" value="P:DNA-templated DNA replication"/>
    <property type="evidence" value="ECO:0007669"/>
    <property type="project" value="TreeGrafter"/>
</dbReference>
<dbReference type="InterPro" id="IPR027417">
    <property type="entry name" value="P-loop_NTPase"/>
</dbReference>
<dbReference type="EC" id="2.7.7.7" evidence="1"/>
<dbReference type="Gene3D" id="3.40.50.300">
    <property type="entry name" value="P-loop containing nucleotide triphosphate hydrolases"/>
    <property type="match status" value="1"/>
</dbReference>
<keyword evidence="5" id="KW-1185">Reference proteome</keyword>
<sequence length="322" mass="34497">MTGFSPWQARAWAQAMAALDAGRLPHALLVGGPAGLGKRALVRALARRLLCASPHDGHACGQCRGCALVAAGTHPDLIEETFEPNDKGELRKEILIGQVRRLGEKLALTPQIAAAQVALIHPAEAMNRSAFNALLKTLEEPAAGRYLILVADQPQRLPATIRSRCQLLRLDLPAREEALGWLAAHGHDARPAREALDAAQGNPGLAQEYLAGDALALRRAVARELVELAAGRAGAAELSSAWASDRPALRLRFAGELVRDHLAQRAGGPLSDPLADLPRTVGIAELGAWFDGATRALNALDGPLRDELQIAERLVRWRELFV</sequence>
<dbReference type="GO" id="GO:0003887">
    <property type="term" value="F:DNA-directed DNA polymerase activity"/>
    <property type="evidence" value="ECO:0007669"/>
    <property type="project" value="UniProtKB-KW"/>
</dbReference>
<dbReference type="NCBIfam" id="TIGR00678">
    <property type="entry name" value="holB"/>
    <property type="match status" value="1"/>
</dbReference>
<name>A0AAW9QTE6_9GAMM</name>
<reference evidence="4 5" key="1">
    <citation type="journal article" date="2016" name="Antonie Van Leeuwenhoek">
        <title>Denitratimonas tolerans gen. nov., sp. nov., a denitrifying bacterium isolated from a bioreactor for tannery wastewater treatment.</title>
        <authorList>
            <person name="Han S.I."/>
            <person name="Kim J.O."/>
            <person name="Lee Y.R."/>
            <person name="Ekpeghere K.I."/>
            <person name="Koh S.C."/>
            <person name="Whang K.S."/>
        </authorList>
    </citation>
    <scope>NUCLEOTIDE SEQUENCE [LARGE SCALE GENOMIC DNA]</scope>
    <source>
        <strain evidence="4 5">KACC 17565</strain>
    </source>
</reference>
<evidence type="ECO:0000256" key="3">
    <source>
        <dbReference type="ARBA" id="ARBA00049244"/>
    </source>
</evidence>
<accession>A0AAW9QTE6</accession>
<evidence type="ECO:0000313" key="5">
    <source>
        <dbReference type="Proteomes" id="UP001364472"/>
    </source>
</evidence>
<comment type="caution">
    <text evidence="4">The sequence shown here is derived from an EMBL/GenBank/DDBJ whole genome shotgun (WGS) entry which is preliminary data.</text>
</comment>
<comment type="catalytic activity">
    <reaction evidence="3">
        <text>DNA(n) + a 2'-deoxyribonucleoside 5'-triphosphate = DNA(n+1) + diphosphate</text>
        <dbReference type="Rhea" id="RHEA:22508"/>
        <dbReference type="Rhea" id="RHEA-COMP:17339"/>
        <dbReference type="Rhea" id="RHEA-COMP:17340"/>
        <dbReference type="ChEBI" id="CHEBI:33019"/>
        <dbReference type="ChEBI" id="CHEBI:61560"/>
        <dbReference type="ChEBI" id="CHEBI:173112"/>
        <dbReference type="EC" id="2.7.7.7"/>
    </reaction>
</comment>
<keyword evidence="4" id="KW-0808">Transferase</keyword>
<dbReference type="Proteomes" id="UP001364472">
    <property type="component" value="Unassembled WGS sequence"/>
</dbReference>